<keyword evidence="2" id="KW-1185">Reference proteome</keyword>
<comment type="caution">
    <text evidence="1">The sequence shown here is derived from an EMBL/GenBank/DDBJ whole genome shotgun (WGS) entry which is preliminary data.</text>
</comment>
<name>U5DPF7_9CHRO</name>
<reference evidence="1 2" key="1">
    <citation type="submission" date="2013-05" db="EMBL/GenBank/DDBJ databases">
        <title>Draft genome sequence of Rubidibacter lacunae KORDI 51-2.</title>
        <authorList>
            <person name="Choi D.H."/>
            <person name="Noh J.H."/>
            <person name="Kwon K.-K."/>
            <person name="Lee J.-H."/>
            <person name="Ryu J.-Y."/>
        </authorList>
    </citation>
    <scope>NUCLEOTIDE SEQUENCE [LARGE SCALE GENOMIC DNA]</scope>
    <source>
        <strain evidence="1 2">KORDI 51-2</strain>
    </source>
</reference>
<protein>
    <submittedName>
        <fullName evidence="1">Uncharacterized protein</fullName>
    </submittedName>
</protein>
<sequence>MLIGLRIERDFFPSVRIPQFSLLQTVAAFAIEKLVVGSDRVAYENWLAAIFISIELTVSYQLLEVLRQMADREPILHGLSSSSVVGIIRIGINN</sequence>
<dbReference type="AlphaFoldDB" id="U5DPF7"/>
<dbReference type="EMBL" id="ASSJ01000047">
    <property type="protein sequence ID" value="ERN41580.1"/>
    <property type="molecule type" value="Genomic_DNA"/>
</dbReference>
<dbReference type="InParanoid" id="U5DPF7"/>
<accession>U5DPF7</accession>
<gene>
    <name evidence="1" type="ORF">KR51_00017990</name>
</gene>
<organism evidence="1 2">
    <name type="scientific">Rubidibacter lacunae KORDI 51-2</name>
    <dbReference type="NCBI Taxonomy" id="582515"/>
    <lineage>
        <taxon>Bacteria</taxon>
        <taxon>Bacillati</taxon>
        <taxon>Cyanobacteriota</taxon>
        <taxon>Cyanophyceae</taxon>
        <taxon>Oscillatoriophycideae</taxon>
        <taxon>Chroococcales</taxon>
        <taxon>Aphanothecaceae</taxon>
        <taxon>Rubidibacter</taxon>
    </lineage>
</organism>
<evidence type="ECO:0000313" key="1">
    <source>
        <dbReference type="EMBL" id="ERN41580.1"/>
    </source>
</evidence>
<evidence type="ECO:0000313" key="2">
    <source>
        <dbReference type="Proteomes" id="UP000016960"/>
    </source>
</evidence>
<proteinExistence type="predicted"/>
<dbReference type="Proteomes" id="UP000016960">
    <property type="component" value="Unassembled WGS sequence"/>
</dbReference>